<dbReference type="SUPFAM" id="SSF52096">
    <property type="entry name" value="ClpP/crotonase"/>
    <property type="match status" value="1"/>
</dbReference>
<keyword evidence="2" id="KW-0812">Transmembrane</keyword>
<sequence>MSADDSQDGENRFRSSPTGPAVAPPRIPPGQTPAPPVRAPRRRRHFWSIAIFILLVSGVCIRAYRDLSQPEAWHYWKDQYVSPSLTSEVIDRLHLDGSSRARRALLVSGTIGPAAASWFRSRLDQANLAPGDIVLLASPGGDLNQAVIMGEIIRSRGLATAVGSADASGRIKPGYCASACVLAYAGGKTRFGVLGSALGVHRFVTTRPVNDPVAEAQRISGAVLGYMTKMGVSSSIVEAMSETRDIRWLSPKQALAMNLVTDSLGTP</sequence>
<feature type="transmembrane region" description="Helical" evidence="2">
    <location>
        <begin position="46"/>
        <end position="64"/>
    </location>
</feature>
<protein>
    <submittedName>
        <fullName evidence="3">Uncharacterized protein</fullName>
    </submittedName>
</protein>
<evidence type="ECO:0000256" key="2">
    <source>
        <dbReference type="SAM" id="Phobius"/>
    </source>
</evidence>
<evidence type="ECO:0000256" key="1">
    <source>
        <dbReference type="SAM" id="MobiDB-lite"/>
    </source>
</evidence>
<dbReference type="AlphaFoldDB" id="A0A7Y4GQD8"/>
<name>A0A7Y4GQD8_9BRAD</name>
<comment type="caution">
    <text evidence="3">The sequence shown here is derived from an EMBL/GenBank/DDBJ whole genome shotgun (WGS) entry which is preliminary data.</text>
</comment>
<dbReference type="InterPro" id="IPR029045">
    <property type="entry name" value="ClpP/crotonase-like_dom_sf"/>
</dbReference>
<keyword evidence="2" id="KW-0472">Membrane</keyword>
<proteinExistence type="predicted"/>
<dbReference type="EMBL" id="JAAVLX010000003">
    <property type="protein sequence ID" value="NOJ40068.1"/>
    <property type="molecule type" value="Genomic_DNA"/>
</dbReference>
<dbReference type="Proteomes" id="UP000544122">
    <property type="component" value="Unassembled WGS sequence"/>
</dbReference>
<gene>
    <name evidence="3" type="ORF">HCN58_10725</name>
</gene>
<dbReference type="Gene3D" id="3.90.226.10">
    <property type="entry name" value="2-enoyl-CoA Hydratase, Chain A, domain 1"/>
    <property type="match status" value="1"/>
</dbReference>
<reference evidence="3 4" key="1">
    <citation type="submission" date="2020-03" db="EMBL/GenBank/DDBJ databases">
        <title>Bradyrhizobium diversity isolated from nodules of Indigofera sp.</title>
        <authorList>
            <person name="Klepa M."/>
            <person name="Helene L."/>
            <person name="Hungria M."/>
        </authorList>
    </citation>
    <scope>NUCLEOTIDE SEQUENCE [LARGE SCALE GENOMIC DNA]</scope>
    <source>
        <strain evidence="3 4">WSM 1791</strain>
    </source>
</reference>
<keyword evidence="4" id="KW-1185">Reference proteome</keyword>
<keyword evidence="2" id="KW-1133">Transmembrane helix</keyword>
<evidence type="ECO:0000313" key="4">
    <source>
        <dbReference type="Proteomes" id="UP000544122"/>
    </source>
</evidence>
<evidence type="ECO:0000313" key="3">
    <source>
        <dbReference type="EMBL" id="NOJ40068.1"/>
    </source>
</evidence>
<organism evidence="3 4">
    <name type="scientific">Bradyrhizobium australiense</name>
    <dbReference type="NCBI Taxonomy" id="2721161"/>
    <lineage>
        <taxon>Bacteria</taxon>
        <taxon>Pseudomonadati</taxon>
        <taxon>Pseudomonadota</taxon>
        <taxon>Alphaproteobacteria</taxon>
        <taxon>Hyphomicrobiales</taxon>
        <taxon>Nitrobacteraceae</taxon>
        <taxon>Bradyrhizobium</taxon>
    </lineage>
</organism>
<accession>A0A7Y4GQD8</accession>
<feature type="region of interest" description="Disordered" evidence="1">
    <location>
        <begin position="1"/>
        <end position="39"/>
    </location>
</feature>
<dbReference type="RefSeq" id="WP_171579300.1">
    <property type="nucleotide sequence ID" value="NZ_JAAVLX010000003.1"/>
</dbReference>
<feature type="compositionally biased region" description="Pro residues" evidence="1">
    <location>
        <begin position="22"/>
        <end position="38"/>
    </location>
</feature>